<feature type="transmembrane region" description="Helical" evidence="8">
    <location>
        <begin position="278"/>
        <end position="299"/>
    </location>
</feature>
<dbReference type="RefSeq" id="WP_163697475.1">
    <property type="nucleotide sequence ID" value="NZ_QXHD01000004.1"/>
</dbReference>
<feature type="domain" description="ABC transmembrane type-1" evidence="10">
    <location>
        <begin position="134"/>
        <end position="419"/>
    </location>
</feature>
<dbReference type="InterPro" id="IPR050835">
    <property type="entry name" value="ABC_transporter_sub-D"/>
</dbReference>
<evidence type="ECO:0000259" key="10">
    <source>
        <dbReference type="PROSITE" id="PS50929"/>
    </source>
</evidence>
<dbReference type="Gene3D" id="1.20.1560.10">
    <property type="entry name" value="ABC transporter type 1, transmembrane domain"/>
    <property type="match status" value="1"/>
</dbReference>
<dbReference type="SUPFAM" id="SSF52540">
    <property type="entry name" value="P-loop containing nucleoside triphosphate hydrolases"/>
    <property type="match status" value="1"/>
</dbReference>
<dbReference type="SMART" id="SM00382">
    <property type="entry name" value="AAA"/>
    <property type="match status" value="1"/>
</dbReference>
<dbReference type="InterPro" id="IPR017871">
    <property type="entry name" value="ABC_transporter-like_CS"/>
</dbReference>
<evidence type="ECO:0000256" key="7">
    <source>
        <dbReference type="ARBA" id="ARBA00023136"/>
    </source>
</evidence>
<reference evidence="11 12" key="1">
    <citation type="journal article" date="2020" name="Microb. Ecol.">
        <title>Ecogenomics of the Marine Benthic Filamentous Cyanobacterium Adonisia.</title>
        <authorList>
            <person name="Walter J.M."/>
            <person name="Coutinho F.H."/>
            <person name="Leomil L."/>
            <person name="Hargreaves P.I."/>
            <person name="Campeao M.E."/>
            <person name="Vieira V.V."/>
            <person name="Silva B.S."/>
            <person name="Fistarol G.O."/>
            <person name="Salomon P.S."/>
            <person name="Sawabe T."/>
            <person name="Mino S."/>
            <person name="Hosokawa M."/>
            <person name="Miyashita H."/>
            <person name="Maruyama F."/>
            <person name="van Verk M.C."/>
            <person name="Dutilh B.E."/>
            <person name="Thompson C.C."/>
            <person name="Thompson F.L."/>
        </authorList>
    </citation>
    <scope>NUCLEOTIDE SEQUENCE [LARGE SCALE GENOMIC DNA]</scope>
    <source>
        <strain evidence="11 12">CCMR0081</strain>
    </source>
</reference>
<dbReference type="PROSITE" id="PS00211">
    <property type="entry name" value="ABC_TRANSPORTER_1"/>
    <property type="match status" value="1"/>
</dbReference>
<evidence type="ECO:0000256" key="3">
    <source>
        <dbReference type="ARBA" id="ARBA00022692"/>
    </source>
</evidence>
<accession>A0A6M0RHC7</accession>
<keyword evidence="6 8" id="KW-1133">Transmembrane helix</keyword>
<name>A0A6M0RHC7_9CYAN</name>
<dbReference type="InterPro" id="IPR011527">
    <property type="entry name" value="ABC1_TM_dom"/>
</dbReference>
<dbReference type="CDD" id="cd03223">
    <property type="entry name" value="ABCD_peroxisomal_ALDP"/>
    <property type="match status" value="1"/>
</dbReference>
<evidence type="ECO:0000256" key="6">
    <source>
        <dbReference type="ARBA" id="ARBA00022989"/>
    </source>
</evidence>
<comment type="subcellular location">
    <subcellularLocation>
        <location evidence="1">Cell membrane</location>
        <topology evidence="1">Multi-pass membrane protein</topology>
    </subcellularLocation>
</comment>
<dbReference type="GO" id="GO:0140359">
    <property type="term" value="F:ABC-type transporter activity"/>
    <property type="evidence" value="ECO:0007669"/>
    <property type="project" value="InterPro"/>
</dbReference>
<dbReference type="GO" id="GO:0005524">
    <property type="term" value="F:ATP binding"/>
    <property type="evidence" value="ECO:0007669"/>
    <property type="project" value="UniProtKB-KW"/>
</dbReference>
<evidence type="ECO:0000256" key="5">
    <source>
        <dbReference type="ARBA" id="ARBA00022840"/>
    </source>
</evidence>
<dbReference type="PROSITE" id="PS50893">
    <property type="entry name" value="ABC_TRANSPORTER_2"/>
    <property type="match status" value="1"/>
</dbReference>
<organism evidence="11 12">
    <name type="scientific">Adonisia turfae CCMR0081</name>
    <dbReference type="NCBI Taxonomy" id="2292702"/>
    <lineage>
        <taxon>Bacteria</taxon>
        <taxon>Bacillati</taxon>
        <taxon>Cyanobacteriota</taxon>
        <taxon>Adonisia</taxon>
        <taxon>Adonisia turfae</taxon>
    </lineage>
</organism>
<keyword evidence="12" id="KW-1185">Reference proteome</keyword>
<dbReference type="InterPro" id="IPR003439">
    <property type="entry name" value="ABC_transporter-like_ATP-bd"/>
</dbReference>
<dbReference type="PROSITE" id="PS50929">
    <property type="entry name" value="ABC_TM1F"/>
    <property type="match status" value="1"/>
</dbReference>
<feature type="transmembrane region" description="Helical" evidence="8">
    <location>
        <begin position="92"/>
        <end position="118"/>
    </location>
</feature>
<comment type="caution">
    <text evidence="11">The sequence shown here is derived from an EMBL/GenBank/DDBJ whole genome shotgun (WGS) entry which is preliminary data.</text>
</comment>
<evidence type="ECO:0000313" key="12">
    <source>
        <dbReference type="Proteomes" id="UP000481033"/>
    </source>
</evidence>
<dbReference type="SUPFAM" id="SSF90123">
    <property type="entry name" value="ABC transporter transmembrane region"/>
    <property type="match status" value="1"/>
</dbReference>
<gene>
    <name evidence="11" type="ORF">DXZ20_07800</name>
</gene>
<dbReference type="Pfam" id="PF06472">
    <property type="entry name" value="ABC_membrane_2"/>
    <property type="match status" value="1"/>
</dbReference>
<keyword evidence="5 11" id="KW-0067">ATP-binding</keyword>
<protein>
    <submittedName>
        <fullName evidence="11">ABC transporter ATP-binding protein/permease</fullName>
    </submittedName>
</protein>
<dbReference type="InterPro" id="IPR003593">
    <property type="entry name" value="AAA+_ATPase"/>
</dbReference>
<evidence type="ECO:0000256" key="1">
    <source>
        <dbReference type="ARBA" id="ARBA00004651"/>
    </source>
</evidence>
<dbReference type="GO" id="GO:0005886">
    <property type="term" value="C:plasma membrane"/>
    <property type="evidence" value="ECO:0007669"/>
    <property type="project" value="UniProtKB-SubCell"/>
</dbReference>
<dbReference type="Gene3D" id="3.40.50.300">
    <property type="entry name" value="P-loop containing nucleotide triphosphate hydrolases"/>
    <property type="match status" value="1"/>
</dbReference>
<evidence type="ECO:0000256" key="2">
    <source>
        <dbReference type="ARBA" id="ARBA00022448"/>
    </source>
</evidence>
<feature type="transmembrane region" description="Helical" evidence="8">
    <location>
        <begin position="46"/>
        <end position="72"/>
    </location>
</feature>
<keyword evidence="3 8" id="KW-0812">Transmembrane</keyword>
<evidence type="ECO:0000259" key="9">
    <source>
        <dbReference type="PROSITE" id="PS50893"/>
    </source>
</evidence>
<dbReference type="Pfam" id="PF00005">
    <property type="entry name" value="ABC_tran"/>
    <property type="match status" value="1"/>
</dbReference>
<dbReference type="GO" id="GO:0016887">
    <property type="term" value="F:ATP hydrolysis activity"/>
    <property type="evidence" value="ECO:0007669"/>
    <property type="project" value="InterPro"/>
</dbReference>
<evidence type="ECO:0000256" key="4">
    <source>
        <dbReference type="ARBA" id="ARBA00022741"/>
    </source>
</evidence>
<feature type="domain" description="ABC transporter" evidence="9">
    <location>
        <begin position="457"/>
        <end position="678"/>
    </location>
</feature>
<dbReference type="InterPro" id="IPR027417">
    <property type="entry name" value="P-loop_NTPase"/>
</dbReference>
<feature type="transmembrane region" description="Helical" evidence="8">
    <location>
        <begin position="173"/>
        <end position="192"/>
    </location>
</feature>
<dbReference type="AlphaFoldDB" id="A0A6M0RHC7"/>
<keyword evidence="2" id="KW-0813">Transport</keyword>
<dbReference type="InterPro" id="IPR036640">
    <property type="entry name" value="ABC1_TM_sf"/>
</dbReference>
<evidence type="ECO:0000256" key="8">
    <source>
        <dbReference type="SAM" id="Phobius"/>
    </source>
</evidence>
<dbReference type="Proteomes" id="UP000481033">
    <property type="component" value="Unassembled WGS sequence"/>
</dbReference>
<keyword evidence="7 8" id="KW-0472">Membrane</keyword>
<keyword evidence="4" id="KW-0547">Nucleotide-binding</keyword>
<feature type="transmembrane region" description="Helical" evidence="8">
    <location>
        <begin position="130"/>
        <end position="153"/>
    </location>
</feature>
<dbReference type="PANTHER" id="PTHR11384">
    <property type="entry name" value="ATP-BINDING CASSETTE, SUB-FAMILY D MEMBER"/>
    <property type="match status" value="1"/>
</dbReference>
<evidence type="ECO:0000313" key="11">
    <source>
        <dbReference type="EMBL" id="NEZ55575.1"/>
    </source>
</evidence>
<dbReference type="PANTHER" id="PTHR11384:SF59">
    <property type="entry name" value="LYSOSOMAL COBALAMIN TRANSPORTER ABCD4"/>
    <property type="match status" value="1"/>
</dbReference>
<dbReference type="EMBL" id="QXHD01000004">
    <property type="protein sequence ID" value="NEZ55575.1"/>
    <property type="molecule type" value="Genomic_DNA"/>
</dbReference>
<sequence length="683" mass="77663">MQDPSSSSLSLGATPSRFQFNRQLWERFVAIAQPYFYPTGPRQTRVYLGLLLLLLFVVVAVAFWLTVGLTLLGRALFPDFFTTLAGQLVAQVMALLLSWMPYGAVATLAIGGAVAYRLRRGLQQRWSQWSLLGLLLLLSFIVNGINVSISYVFRFVENALNQQDANTFWQFLSVYGVIIVAVIPIIVLYRYVRLKLALRWRMWLTEHFLERYFSNRAYYELDSNAANTEIDNPDQRITQDIKSFTAVTLSFLLDILDSVLTLVAFTTILYTISKPLTIGLLVYAIVGTAIAALTGRRLIKINYDQLRLEADFRYSMVHVRDNAESIAFYRGEQLEREQVTQRLLTAVRNFDLLIIWQSLIDIFQYGYNYFTRIVPYVIVAPLYFAGETDFGTFTQAAIAFNQVLRALSLITNRIDEIAEFAASINRLGAFYGHMEQPYIAHQHEHRSEIQTHIDAQLTLEKLTILTPNSSQTLVQDLSLQVGANDRLLIVGASGCGKSSLLRAIAGLWTNGQGQILRPEVRDMLFLPQRPYMLLGTLREQLTYPHNYQHPEVTLLNVLEQVNLGGLPERFGGLDTIHDWLSVLSLGQQQRLAFARVLLSQPRYVMLDEATSALDIENERHLYQLLAETETAYVSVGHRPSLLEYHHRVLELRGDQPWQVASSAAYGRKSSERQVSSPFIFHKG</sequence>
<feature type="transmembrane region" description="Helical" evidence="8">
    <location>
        <begin position="251"/>
        <end position="272"/>
    </location>
</feature>
<proteinExistence type="predicted"/>